<dbReference type="Proteomes" id="UP001249851">
    <property type="component" value="Unassembled WGS sequence"/>
</dbReference>
<protein>
    <submittedName>
        <fullName evidence="1">Uncharacterized protein</fullName>
    </submittedName>
</protein>
<evidence type="ECO:0000313" key="1">
    <source>
        <dbReference type="EMBL" id="KAK2555132.1"/>
    </source>
</evidence>
<dbReference type="AlphaFoldDB" id="A0AAD9Q5G0"/>
<reference evidence="1" key="2">
    <citation type="journal article" date="2023" name="Science">
        <title>Genomic signatures of disease resistance in endangered staghorn corals.</title>
        <authorList>
            <person name="Vollmer S.V."/>
            <person name="Selwyn J.D."/>
            <person name="Despard B.A."/>
            <person name="Roesel C.L."/>
        </authorList>
    </citation>
    <scope>NUCLEOTIDE SEQUENCE</scope>
    <source>
        <strain evidence="1">K2</strain>
    </source>
</reference>
<evidence type="ECO:0000313" key="2">
    <source>
        <dbReference type="Proteomes" id="UP001249851"/>
    </source>
</evidence>
<name>A0AAD9Q5G0_ACRCE</name>
<reference evidence="1" key="1">
    <citation type="journal article" date="2023" name="G3 (Bethesda)">
        <title>Whole genome assembly and annotation of the endangered Caribbean coral Acropora cervicornis.</title>
        <authorList>
            <person name="Selwyn J.D."/>
            <person name="Vollmer S.V."/>
        </authorList>
    </citation>
    <scope>NUCLEOTIDE SEQUENCE</scope>
    <source>
        <strain evidence="1">K2</strain>
    </source>
</reference>
<keyword evidence="2" id="KW-1185">Reference proteome</keyword>
<organism evidence="1 2">
    <name type="scientific">Acropora cervicornis</name>
    <name type="common">Staghorn coral</name>
    <dbReference type="NCBI Taxonomy" id="6130"/>
    <lineage>
        <taxon>Eukaryota</taxon>
        <taxon>Metazoa</taxon>
        <taxon>Cnidaria</taxon>
        <taxon>Anthozoa</taxon>
        <taxon>Hexacorallia</taxon>
        <taxon>Scleractinia</taxon>
        <taxon>Astrocoeniina</taxon>
        <taxon>Acroporidae</taxon>
        <taxon>Acropora</taxon>
    </lineage>
</organism>
<comment type="caution">
    <text evidence="1">The sequence shown here is derived from an EMBL/GenBank/DDBJ whole genome shotgun (WGS) entry which is preliminary data.</text>
</comment>
<dbReference type="EMBL" id="JARQWQ010000064">
    <property type="protein sequence ID" value="KAK2555132.1"/>
    <property type="molecule type" value="Genomic_DNA"/>
</dbReference>
<proteinExistence type="predicted"/>
<gene>
    <name evidence="1" type="ORF">P5673_023102</name>
</gene>
<accession>A0AAD9Q5G0</accession>
<sequence length="94" mass="11208">MNECYCKGEAPHIGKTCKRRCQQLHDLVNNEQDCSAGHVLKRKRYVILAQFMNQSSDHVERQHFRFQIIFGIRTIRPTDNTNYEEDRDGERLIR</sequence>